<organism evidence="2">
    <name type="scientific">bioreactor metagenome</name>
    <dbReference type="NCBI Taxonomy" id="1076179"/>
    <lineage>
        <taxon>unclassified sequences</taxon>
        <taxon>metagenomes</taxon>
        <taxon>ecological metagenomes</taxon>
    </lineage>
</organism>
<dbReference type="EMBL" id="VSSQ01028228">
    <property type="protein sequence ID" value="MPM77851.1"/>
    <property type="molecule type" value="Genomic_DNA"/>
</dbReference>
<proteinExistence type="predicted"/>
<keyword evidence="1" id="KW-0472">Membrane</keyword>
<reference evidence="2" key="1">
    <citation type="submission" date="2019-08" db="EMBL/GenBank/DDBJ databases">
        <authorList>
            <person name="Kucharzyk K."/>
            <person name="Murdoch R.W."/>
            <person name="Higgins S."/>
            <person name="Loffler F."/>
        </authorList>
    </citation>
    <scope>NUCLEOTIDE SEQUENCE</scope>
</reference>
<evidence type="ECO:0000256" key="1">
    <source>
        <dbReference type="SAM" id="Phobius"/>
    </source>
</evidence>
<accession>A0A645CLJ3</accession>
<comment type="caution">
    <text evidence="2">The sequence shown here is derived from an EMBL/GenBank/DDBJ whole genome shotgun (WGS) entry which is preliminary data.</text>
</comment>
<name>A0A645CLJ3_9ZZZZ</name>
<protein>
    <submittedName>
        <fullName evidence="2">Uncharacterized protein</fullName>
    </submittedName>
</protein>
<sequence length="139" mass="15742">MKKSYVLLVVVSIVTLIAICLIAMPYIFIGPPLPLFSIHNNDINEHEAVIEIFDSNNESVFKQTYEMAPEAMISQSKPLWMLLQLSIPPENEENYTFKVTLDNNVTNTHQIGLQVWVMADIMLYEDDTENPISIGVSVV</sequence>
<keyword evidence="1" id="KW-1133">Transmembrane helix</keyword>
<gene>
    <name evidence="2" type="ORF">SDC9_124859</name>
</gene>
<keyword evidence="1" id="KW-0812">Transmembrane</keyword>
<dbReference type="AlphaFoldDB" id="A0A645CLJ3"/>
<evidence type="ECO:0000313" key="2">
    <source>
        <dbReference type="EMBL" id="MPM77851.1"/>
    </source>
</evidence>
<feature type="transmembrane region" description="Helical" evidence="1">
    <location>
        <begin position="6"/>
        <end position="29"/>
    </location>
</feature>